<evidence type="ECO:0000313" key="3">
    <source>
        <dbReference type="EMBL" id="CAK9066089.1"/>
    </source>
</evidence>
<evidence type="ECO:0000256" key="1">
    <source>
        <dbReference type="SAM" id="MobiDB-lite"/>
    </source>
</evidence>
<reference evidence="3 4" key="1">
    <citation type="submission" date="2024-02" db="EMBL/GenBank/DDBJ databases">
        <authorList>
            <person name="Chen Y."/>
            <person name="Shah S."/>
            <person name="Dougan E. K."/>
            <person name="Thang M."/>
            <person name="Chan C."/>
        </authorList>
    </citation>
    <scope>NUCLEOTIDE SEQUENCE [LARGE SCALE GENOMIC DNA]</scope>
</reference>
<gene>
    <name evidence="3" type="ORF">SCF082_LOCUS33710</name>
</gene>
<feature type="signal peptide" evidence="2">
    <location>
        <begin position="1"/>
        <end position="25"/>
    </location>
</feature>
<feature type="compositionally biased region" description="Basic and acidic residues" evidence="1">
    <location>
        <begin position="215"/>
        <end position="227"/>
    </location>
</feature>
<dbReference type="EMBL" id="CAXAMM010030191">
    <property type="protein sequence ID" value="CAK9066089.1"/>
    <property type="molecule type" value="Genomic_DNA"/>
</dbReference>
<evidence type="ECO:0000256" key="2">
    <source>
        <dbReference type="SAM" id="SignalP"/>
    </source>
</evidence>
<sequence length="415" mass="45373">MRRFTPWKRWNLLPFGHGAAAVALACRGGCEVALVTSVCHLPVEWVAVGVRPKFLSLIDVYRPWGNVAKHVEGGPAETGSGLVLRFLQAKPQVWAALLRPEYHTWHSHTKKFHKELSESLATLAEPTVTTAGHVVDLCCGKSLTSALLSLDSGACSAITAVDWREECEPDAQTEAGHDAMRGSVQDTEAYDKKVLGFKGDIFAVKEESEDSNGSNDEKEGKTKKEAECFALDDSDDDGSGLDDDDDEWELEDAYNFDPEKVAELLKKGGEINEEQLVETLQEGMAEAMLMRMNVFEDPEQEALRPDCQGEVDGRMTPPPRPADFEAQSPLEPKALAEKLDSTLSAGRRRSSIGGRRNLNEAVRTTTAKTRKSIACIASSKLASADDKAKIQQAADSTTKRHRMSLCKAAETLDIA</sequence>
<proteinExistence type="predicted"/>
<keyword evidence="2" id="KW-0732">Signal</keyword>
<feature type="region of interest" description="Disordered" evidence="1">
    <location>
        <begin position="206"/>
        <end position="246"/>
    </location>
</feature>
<protein>
    <submittedName>
        <fullName evidence="3">Phosphopyruvate hydratase</fullName>
    </submittedName>
</protein>
<name>A0ABP0NR97_9DINO</name>
<comment type="caution">
    <text evidence="3">The sequence shown here is derived from an EMBL/GenBank/DDBJ whole genome shotgun (WGS) entry which is preliminary data.</text>
</comment>
<dbReference type="Proteomes" id="UP001642464">
    <property type="component" value="Unassembled WGS sequence"/>
</dbReference>
<dbReference type="PROSITE" id="PS51257">
    <property type="entry name" value="PROKAR_LIPOPROTEIN"/>
    <property type="match status" value="1"/>
</dbReference>
<accession>A0ABP0NR97</accession>
<feature type="non-terminal residue" evidence="3">
    <location>
        <position position="415"/>
    </location>
</feature>
<organism evidence="3 4">
    <name type="scientific">Durusdinium trenchii</name>
    <dbReference type="NCBI Taxonomy" id="1381693"/>
    <lineage>
        <taxon>Eukaryota</taxon>
        <taxon>Sar</taxon>
        <taxon>Alveolata</taxon>
        <taxon>Dinophyceae</taxon>
        <taxon>Suessiales</taxon>
        <taxon>Symbiodiniaceae</taxon>
        <taxon>Durusdinium</taxon>
    </lineage>
</organism>
<evidence type="ECO:0000313" key="4">
    <source>
        <dbReference type="Proteomes" id="UP001642464"/>
    </source>
</evidence>
<feature type="chain" id="PRO_5047437358" evidence="2">
    <location>
        <begin position="26"/>
        <end position="415"/>
    </location>
</feature>
<feature type="compositionally biased region" description="Acidic residues" evidence="1">
    <location>
        <begin position="230"/>
        <end position="246"/>
    </location>
</feature>
<keyword evidence="4" id="KW-1185">Reference proteome</keyword>